<gene>
    <name evidence="1" type="ORF">BFF78_36115</name>
</gene>
<dbReference type="AlphaFoldDB" id="A0A1D7YJR4"/>
<protein>
    <submittedName>
        <fullName evidence="1">Uncharacterized protein</fullName>
    </submittedName>
</protein>
<dbReference type="EMBL" id="CP017248">
    <property type="protein sequence ID" value="AOR35780.1"/>
    <property type="molecule type" value="Genomic_DNA"/>
</dbReference>
<sequence length="77" mass="8085">MKEISMVTAPDSVRPCTHSPKTILAAASPDLLRAMGKPFADALMSAVRYGIVMSAMSQQSIPCTTPVALGVRAGHRS</sequence>
<proteinExistence type="predicted"/>
<organism evidence="1 2">
    <name type="scientific">Streptomyces fodineus</name>
    <dbReference type="NCBI Taxonomy" id="1904616"/>
    <lineage>
        <taxon>Bacteria</taxon>
        <taxon>Bacillati</taxon>
        <taxon>Actinomycetota</taxon>
        <taxon>Actinomycetes</taxon>
        <taxon>Kitasatosporales</taxon>
        <taxon>Streptomycetaceae</taxon>
        <taxon>Streptomyces</taxon>
    </lineage>
</organism>
<name>A0A1D7YJR4_9ACTN</name>
<dbReference type="KEGG" id="spun:BFF78_36115"/>
<reference evidence="2" key="1">
    <citation type="submission" date="2016-09" db="EMBL/GenBank/DDBJ databases">
        <title>Streptomyces puniciscabiei strain:TW1S1 Genome sequencing and assembly.</title>
        <authorList>
            <person name="Kim M.-K."/>
            <person name="Kim S.B."/>
        </authorList>
    </citation>
    <scope>NUCLEOTIDE SEQUENCE [LARGE SCALE GENOMIC DNA]</scope>
    <source>
        <strain evidence="2">TW1S1</strain>
    </source>
</reference>
<dbReference type="Proteomes" id="UP000094960">
    <property type="component" value="Chromosome"/>
</dbReference>
<accession>A0A1D7YJR4</accession>
<keyword evidence="2" id="KW-1185">Reference proteome</keyword>
<evidence type="ECO:0000313" key="2">
    <source>
        <dbReference type="Proteomes" id="UP000094960"/>
    </source>
</evidence>
<dbReference type="RefSeq" id="WP_069782297.1">
    <property type="nucleotide sequence ID" value="NZ_CP017248.1"/>
</dbReference>
<evidence type="ECO:0000313" key="1">
    <source>
        <dbReference type="EMBL" id="AOR35780.1"/>
    </source>
</evidence>